<organism evidence="3 4">
    <name type="scientific">Talaromyces marneffei (strain ATCC 18224 / CBS 334.59 / QM 7333)</name>
    <name type="common">Penicillium marneffei</name>
    <dbReference type="NCBI Taxonomy" id="441960"/>
    <lineage>
        <taxon>Eukaryota</taxon>
        <taxon>Fungi</taxon>
        <taxon>Dikarya</taxon>
        <taxon>Ascomycota</taxon>
        <taxon>Pezizomycotina</taxon>
        <taxon>Eurotiomycetes</taxon>
        <taxon>Eurotiomycetidae</taxon>
        <taxon>Eurotiales</taxon>
        <taxon>Trichocomaceae</taxon>
        <taxon>Talaromyces</taxon>
        <taxon>Talaromyces sect. Talaromyces</taxon>
    </lineage>
</organism>
<protein>
    <recommendedName>
        <fullName evidence="5">Retrotransposon gag domain-containing protein</fullName>
    </recommendedName>
</protein>
<dbReference type="VEuPathDB" id="FungiDB:PMAA_007580"/>
<dbReference type="HOGENOM" id="CLU_063088_0_0_1"/>
<evidence type="ECO:0000256" key="2">
    <source>
        <dbReference type="SAM" id="MobiDB-lite"/>
    </source>
</evidence>
<evidence type="ECO:0000313" key="4">
    <source>
        <dbReference type="Proteomes" id="UP000001294"/>
    </source>
</evidence>
<accession>B6QU31</accession>
<feature type="region of interest" description="Disordered" evidence="2">
    <location>
        <begin position="143"/>
        <end position="168"/>
    </location>
</feature>
<name>B6QU31_TALMQ</name>
<reference evidence="4" key="1">
    <citation type="journal article" date="2015" name="Genome Announc.">
        <title>Genome sequence of the AIDS-associated pathogen Penicillium marneffei (ATCC18224) and its near taxonomic relative Talaromyces stipitatus (ATCC10500).</title>
        <authorList>
            <person name="Nierman W.C."/>
            <person name="Fedorova-Abrams N.D."/>
            <person name="Andrianopoulos A."/>
        </authorList>
    </citation>
    <scope>NUCLEOTIDE SEQUENCE [LARGE SCALE GENOMIC DNA]</scope>
    <source>
        <strain evidence="4">ATCC 18224 / CBS 334.59 / QM 7333</strain>
    </source>
</reference>
<sequence>MVRLNEMIESLKALETDRRLSYLAPQEGHDEEEGVTAEEGTYTEEDFLKEARLNPKQLFDFVYRRQMHIMKQYRILYQEHEEDLAEKDDLKEEFDALKAEHKKVRKNMEQLQSQHQELEADRDMFRDAFARVQLRVSIEPGTAGATANHATDRTPKSTKLPKGSKLSDGAEPTFESWLIDMRASLDNNRDHYETPGTRMAFVKRMCEGRASKHLLPRMRDDSPNPFTDAEDMFEHLKTIFLDVNRVNKAKDKLYILQMKKDTRFQDFLADFTQLAQDSELEISSWKNELYRKLNFEMQHAVMKEADEEGMGWAAFVNACYKTANRLEQINLAKDRIQRRGGAARSNTANNNSNPASRASTPGTGQAKEAYMTP</sequence>
<dbReference type="EMBL" id="DS995905">
    <property type="protein sequence ID" value="EEA19991.1"/>
    <property type="molecule type" value="Genomic_DNA"/>
</dbReference>
<feature type="coiled-coil region" evidence="1">
    <location>
        <begin position="70"/>
        <end position="128"/>
    </location>
</feature>
<evidence type="ECO:0008006" key="5">
    <source>
        <dbReference type="Google" id="ProtNLM"/>
    </source>
</evidence>
<keyword evidence="1" id="KW-0175">Coiled coil</keyword>
<dbReference type="PhylomeDB" id="B6QU31"/>
<feature type="compositionally biased region" description="Low complexity" evidence="2">
    <location>
        <begin position="339"/>
        <end position="361"/>
    </location>
</feature>
<evidence type="ECO:0000256" key="1">
    <source>
        <dbReference type="SAM" id="Coils"/>
    </source>
</evidence>
<evidence type="ECO:0000313" key="3">
    <source>
        <dbReference type="EMBL" id="EEA19991.1"/>
    </source>
</evidence>
<keyword evidence="4" id="KW-1185">Reference proteome</keyword>
<proteinExistence type="predicted"/>
<dbReference type="AlphaFoldDB" id="B6QU31"/>
<feature type="region of interest" description="Disordered" evidence="2">
    <location>
        <begin position="337"/>
        <end position="373"/>
    </location>
</feature>
<gene>
    <name evidence="3" type="ORF">PMAA_007580</name>
</gene>
<dbReference type="Proteomes" id="UP000001294">
    <property type="component" value="Unassembled WGS sequence"/>
</dbReference>